<evidence type="ECO:0000256" key="4">
    <source>
        <dbReference type="ARBA" id="ARBA00023015"/>
    </source>
</evidence>
<feature type="binding site" evidence="7">
    <location>
        <position position="189"/>
    </location>
    <ligand>
        <name>Zn(2+)</name>
        <dbReference type="ChEBI" id="CHEBI:29105"/>
    </ligand>
</feature>
<evidence type="ECO:0000256" key="2">
    <source>
        <dbReference type="ARBA" id="ARBA00022491"/>
    </source>
</evidence>
<keyword evidence="3 7" id="KW-0862">Zinc</keyword>
<keyword evidence="6" id="KW-0804">Transcription</keyword>
<evidence type="ECO:0000313" key="9">
    <source>
        <dbReference type="Proteomes" id="UP000054893"/>
    </source>
</evidence>
<keyword evidence="7" id="KW-0479">Metal-binding</keyword>
<evidence type="ECO:0000256" key="5">
    <source>
        <dbReference type="ARBA" id="ARBA00023125"/>
    </source>
</evidence>
<dbReference type="PANTHER" id="PTHR33202">
    <property type="entry name" value="ZINC UPTAKE REGULATION PROTEIN"/>
    <property type="match status" value="1"/>
</dbReference>
<accession>A0A158IDM2</accession>
<organism evidence="8 9">
    <name type="scientific">Caballeronia sordidicola</name>
    <name type="common">Burkholderia sordidicola</name>
    <dbReference type="NCBI Taxonomy" id="196367"/>
    <lineage>
        <taxon>Bacteria</taxon>
        <taxon>Pseudomonadati</taxon>
        <taxon>Pseudomonadota</taxon>
        <taxon>Betaproteobacteria</taxon>
        <taxon>Burkholderiales</taxon>
        <taxon>Burkholderiaceae</taxon>
        <taxon>Caballeronia</taxon>
    </lineage>
</organism>
<dbReference type="Gene3D" id="3.30.1490.190">
    <property type="match status" value="1"/>
</dbReference>
<dbReference type="GO" id="GO:0045892">
    <property type="term" value="P:negative regulation of DNA-templated transcription"/>
    <property type="evidence" value="ECO:0007669"/>
    <property type="project" value="TreeGrafter"/>
</dbReference>
<dbReference type="GO" id="GO:0008270">
    <property type="term" value="F:zinc ion binding"/>
    <property type="evidence" value="ECO:0007669"/>
    <property type="project" value="TreeGrafter"/>
</dbReference>
<comment type="cofactor">
    <cofactor evidence="7">
        <name>Zn(2+)</name>
        <dbReference type="ChEBI" id="CHEBI:29105"/>
    </cofactor>
    <text evidence="7">Binds 1 zinc ion per subunit.</text>
</comment>
<feature type="binding site" evidence="7">
    <location>
        <position position="146"/>
    </location>
    <ligand>
        <name>Zn(2+)</name>
        <dbReference type="ChEBI" id="CHEBI:29105"/>
    </ligand>
</feature>
<keyword evidence="4" id="KW-0805">Transcription regulation</keyword>
<dbReference type="RefSeq" id="WP_082850683.1">
    <property type="nucleotide sequence ID" value="NZ_FCOC02000035.1"/>
</dbReference>
<evidence type="ECO:0000256" key="1">
    <source>
        <dbReference type="ARBA" id="ARBA00007957"/>
    </source>
</evidence>
<dbReference type="InterPro" id="IPR043135">
    <property type="entry name" value="Fur_C"/>
</dbReference>
<dbReference type="SUPFAM" id="SSF46785">
    <property type="entry name" value="Winged helix' DNA-binding domain"/>
    <property type="match status" value="1"/>
</dbReference>
<dbReference type="GO" id="GO:0005829">
    <property type="term" value="C:cytosol"/>
    <property type="evidence" value="ECO:0007669"/>
    <property type="project" value="TreeGrafter"/>
</dbReference>
<dbReference type="InterPro" id="IPR002481">
    <property type="entry name" value="FUR"/>
</dbReference>
<reference evidence="8 9" key="1">
    <citation type="submission" date="2016-01" db="EMBL/GenBank/DDBJ databases">
        <authorList>
            <person name="Oliw E.H."/>
        </authorList>
    </citation>
    <scope>NUCLEOTIDE SEQUENCE [LARGE SCALE GENOMIC DNA]</scope>
    <source>
        <strain evidence="8">LMG 22029</strain>
    </source>
</reference>
<gene>
    <name evidence="8" type="ORF">AWB64_06027</name>
</gene>
<dbReference type="OrthoDB" id="9801127at2"/>
<dbReference type="PANTHER" id="PTHR33202:SF6">
    <property type="entry name" value="ZINC UPTAKE REGULATION PROTEIN"/>
    <property type="match status" value="1"/>
</dbReference>
<dbReference type="Pfam" id="PF01475">
    <property type="entry name" value="FUR"/>
    <property type="match status" value="1"/>
</dbReference>
<dbReference type="Gene3D" id="1.10.10.10">
    <property type="entry name" value="Winged helix-like DNA-binding domain superfamily/Winged helix DNA-binding domain"/>
    <property type="match status" value="1"/>
</dbReference>
<dbReference type="GO" id="GO:1900376">
    <property type="term" value="P:regulation of secondary metabolite biosynthetic process"/>
    <property type="evidence" value="ECO:0007669"/>
    <property type="project" value="TreeGrafter"/>
</dbReference>
<feature type="binding site" evidence="7">
    <location>
        <position position="186"/>
    </location>
    <ligand>
        <name>Zn(2+)</name>
        <dbReference type="ChEBI" id="CHEBI:29105"/>
    </ligand>
</feature>
<dbReference type="Proteomes" id="UP000054893">
    <property type="component" value="Unassembled WGS sequence"/>
</dbReference>
<dbReference type="InterPro" id="IPR036388">
    <property type="entry name" value="WH-like_DNA-bd_sf"/>
</dbReference>
<feature type="binding site" evidence="7">
    <location>
        <position position="149"/>
    </location>
    <ligand>
        <name>Zn(2+)</name>
        <dbReference type="ChEBI" id="CHEBI:29105"/>
    </ligand>
</feature>
<keyword evidence="2" id="KW-0678">Repressor</keyword>
<name>A0A158IDM2_CABSO</name>
<dbReference type="GO" id="GO:0000976">
    <property type="term" value="F:transcription cis-regulatory region binding"/>
    <property type="evidence" value="ECO:0007669"/>
    <property type="project" value="TreeGrafter"/>
</dbReference>
<protein>
    <submittedName>
        <fullName evidence="8">FUR family transcriptional regulator</fullName>
    </submittedName>
</protein>
<evidence type="ECO:0000313" key="8">
    <source>
        <dbReference type="EMBL" id="SAL54668.1"/>
    </source>
</evidence>
<evidence type="ECO:0000256" key="7">
    <source>
        <dbReference type="PIRSR" id="PIRSR602481-1"/>
    </source>
</evidence>
<dbReference type="GO" id="GO:0003700">
    <property type="term" value="F:DNA-binding transcription factor activity"/>
    <property type="evidence" value="ECO:0007669"/>
    <property type="project" value="InterPro"/>
</dbReference>
<comment type="similarity">
    <text evidence="1">Belongs to the Fur family.</text>
</comment>
<evidence type="ECO:0000256" key="6">
    <source>
        <dbReference type="ARBA" id="ARBA00023163"/>
    </source>
</evidence>
<dbReference type="InterPro" id="IPR036390">
    <property type="entry name" value="WH_DNA-bd_sf"/>
</dbReference>
<dbReference type="EMBL" id="FCOC02000035">
    <property type="protein sequence ID" value="SAL54668.1"/>
    <property type="molecule type" value="Genomic_DNA"/>
</dbReference>
<dbReference type="AlphaFoldDB" id="A0A158IDM2"/>
<evidence type="ECO:0000256" key="3">
    <source>
        <dbReference type="ARBA" id="ARBA00022833"/>
    </source>
</evidence>
<keyword evidence="5" id="KW-0238">DNA-binding</keyword>
<proteinExistence type="inferred from homology"/>
<sequence>MSKARKARLTCAFNNYAGVQRLRYAITLLTFGKVDMANERVDPSTTELPSCPTLALLKARCEANGQRLTPLREQVLALLFQRGGRATAYQLIDALPSLGRRATPPSVYRSLEFLIEVGVVKRLFSTNTFVMCDDATIDEHAIFLVCTRCSSTVALEDQSLARAISQAAESASYGVAGQQTEVKGICCRCLHAPQRQASTAQPSRLDKTVK</sequence>